<dbReference type="Proteomes" id="UP000256220">
    <property type="component" value="Unassembled WGS sequence"/>
</dbReference>
<keyword evidence="1" id="KW-0812">Transmembrane</keyword>
<protein>
    <submittedName>
        <fullName evidence="2">Uncharacterized protein</fullName>
    </submittedName>
</protein>
<organism evidence="2 3">
    <name type="scientific">Amycolatopsis lurida NRRL 2430</name>
    <dbReference type="NCBI Taxonomy" id="1460371"/>
    <lineage>
        <taxon>Bacteria</taxon>
        <taxon>Bacillati</taxon>
        <taxon>Actinomycetota</taxon>
        <taxon>Actinomycetes</taxon>
        <taxon>Pseudonocardiales</taxon>
        <taxon>Pseudonocardiaceae</taxon>
        <taxon>Amycolatopsis</taxon>
    </lineage>
</organism>
<sequence>MTYPQQQSPIWQQYPVAPPKKAPKTGLIVGIAAAAVVVTGGAIAVTVAITTSGGSSGANVPQVDPDPFSAQAGDCISADEDAGSNGAFSASAVRVHCSDSSANYSVIAQLASASGSDCDSVPGYEYGNPVVYDFKSGESRELCVMPRG</sequence>
<evidence type="ECO:0000256" key="1">
    <source>
        <dbReference type="SAM" id="Phobius"/>
    </source>
</evidence>
<dbReference type="AlphaFoldDB" id="A0A2P2FKY4"/>
<name>A0A2P2FKY4_AMYLU</name>
<dbReference type="EMBL" id="JFBM01000033">
    <property type="protein sequence ID" value="KFU77376.1"/>
    <property type="molecule type" value="Genomic_DNA"/>
</dbReference>
<comment type="caution">
    <text evidence="2">The sequence shown here is derived from an EMBL/GenBank/DDBJ whole genome shotgun (WGS) entry which is preliminary data.</text>
</comment>
<keyword evidence="1" id="KW-0472">Membrane</keyword>
<keyword evidence="1" id="KW-1133">Transmembrane helix</keyword>
<dbReference type="RefSeq" id="WP_034318467.1">
    <property type="nucleotide sequence ID" value="NZ_JFBM01000033.1"/>
</dbReference>
<evidence type="ECO:0000313" key="3">
    <source>
        <dbReference type="Proteomes" id="UP000256220"/>
    </source>
</evidence>
<keyword evidence="3" id="KW-1185">Reference proteome</keyword>
<accession>A0A2P2FKY4</accession>
<proteinExistence type="predicted"/>
<feature type="transmembrane region" description="Helical" evidence="1">
    <location>
        <begin position="27"/>
        <end position="49"/>
    </location>
</feature>
<evidence type="ECO:0000313" key="2">
    <source>
        <dbReference type="EMBL" id="KFU77376.1"/>
    </source>
</evidence>
<reference evidence="2 3" key="1">
    <citation type="journal article" date="2014" name="Genome Announc.">
        <title>Draft Genome Sequence of Amycolatopsis lurida NRRL 2430, Producer of the Glycopeptide Family Antibiotic Ristocetin.</title>
        <authorList>
            <person name="Kwun M.J."/>
            <person name="Hong H.J."/>
        </authorList>
    </citation>
    <scope>NUCLEOTIDE SEQUENCE [LARGE SCALE GENOMIC DNA]</scope>
    <source>
        <strain evidence="2 3">NRRL 2430</strain>
    </source>
</reference>
<gene>
    <name evidence="2" type="ORF">BB31_30815</name>
</gene>